<accession>A0AA43QF24</accession>
<keyword evidence="3" id="KW-1185">Reference proteome</keyword>
<feature type="region of interest" description="Disordered" evidence="1">
    <location>
        <begin position="147"/>
        <end position="170"/>
    </location>
</feature>
<protein>
    <submittedName>
        <fullName evidence="2">Uncharacterized protein</fullName>
    </submittedName>
</protein>
<reference evidence="2" key="1">
    <citation type="journal article" date="2023" name="Genome Biol. Evol.">
        <title>First Whole Genome Sequence and Flow Cytometry Genome Size Data for the Lichen-Forming Fungus Ramalina farinacea (Ascomycota).</title>
        <authorList>
            <person name="Llewellyn T."/>
            <person name="Mian S."/>
            <person name="Hill R."/>
            <person name="Leitch I.J."/>
            <person name="Gaya E."/>
        </authorList>
    </citation>
    <scope>NUCLEOTIDE SEQUENCE</scope>
    <source>
        <strain evidence="2">LIQ254RAFAR</strain>
    </source>
</reference>
<organism evidence="2 3">
    <name type="scientific">Ramalina farinacea</name>
    <dbReference type="NCBI Taxonomy" id="258253"/>
    <lineage>
        <taxon>Eukaryota</taxon>
        <taxon>Fungi</taxon>
        <taxon>Dikarya</taxon>
        <taxon>Ascomycota</taxon>
        <taxon>Pezizomycotina</taxon>
        <taxon>Lecanoromycetes</taxon>
        <taxon>OSLEUM clade</taxon>
        <taxon>Lecanoromycetidae</taxon>
        <taxon>Lecanorales</taxon>
        <taxon>Lecanorineae</taxon>
        <taxon>Ramalinaceae</taxon>
        <taxon>Ramalina</taxon>
    </lineage>
</organism>
<dbReference type="Proteomes" id="UP001161017">
    <property type="component" value="Unassembled WGS sequence"/>
</dbReference>
<evidence type="ECO:0000256" key="1">
    <source>
        <dbReference type="SAM" id="MobiDB-lite"/>
    </source>
</evidence>
<proteinExistence type="predicted"/>
<comment type="caution">
    <text evidence="2">The sequence shown here is derived from an EMBL/GenBank/DDBJ whole genome shotgun (WGS) entry which is preliminary data.</text>
</comment>
<feature type="region of interest" description="Disordered" evidence="1">
    <location>
        <begin position="223"/>
        <end position="251"/>
    </location>
</feature>
<evidence type="ECO:0000313" key="3">
    <source>
        <dbReference type="Proteomes" id="UP001161017"/>
    </source>
</evidence>
<sequence>MGAGASKQKQMAPRGMSKSPITKASSSNIKKEKRRAQRAAEEDWKAAEHIARQVSHGLRAGVDNRGRLASIGWVEREKVYMAFCKLDPEFAPHWPSEVSLREFQNAARQKQAERDEWRVRENMLNHILKKEGRDKCSDEDLNKVFGTPRSALGLEGPSERQQGPRVKWADQHTDYRGVRTARSPALQRPSINDAEPQLVAHANCKLKAPKPIRRMNVAELEMSQYPSREHSTQDRYALRRNPNRRGFDLEV</sequence>
<dbReference type="EMBL" id="JAPUFD010000001">
    <property type="protein sequence ID" value="MDI1485397.1"/>
    <property type="molecule type" value="Genomic_DNA"/>
</dbReference>
<dbReference type="AlphaFoldDB" id="A0AA43QF24"/>
<feature type="compositionally biased region" description="Polar residues" evidence="1">
    <location>
        <begin position="19"/>
        <end position="28"/>
    </location>
</feature>
<evidence type="ECO:0000313" key="2">
    <source>
        <dbReference type="EMBL" id="MDI1485397.1"/>
    </source>
</evidence>
<gene>
    <name evidence="2" type="ORF">OHK93_000534</name>
</gene>
<feature type="compositionally biased region" description="Basic and acidic residues" evidence="1">
    <location>
        <begin position="227"/>
        <end position="237"/>
    </location>
</feature>
<name>A0AA43QF24_9LECA</name>
<feature type="region of interest" description="Disordered" evidence="1">
    <location>
        <begin position="1"/>
        <end position="44"/>
    </location>
</feature>